<reference evidence="2" key="2">
    <citation type="submission" date="2025-09" db="UniProtKB">
        <authorList>
            <consortium name="Ensembl"/>
        </authorList>
    </citation>
    <scope>IDENTIFICATION</scope>
</reference>
<evidence type="ECO:0000313" key="3">
    <source>
        <dbReference type="Proteomes" id="UP000694389"/>
    </source>
</evidence>
<keyword evidence="3" id="KW-1185">Reference proteome</keyword>
<accession>A0A8P4K0L6</accession>
<evidence type="ECO:0000313" key="2">
    <source>
        <dbReference type="Ensembl" id="ENSDLAP00005070899.1"/>
    </source>
</evidence>
<feature type="compositionally biased region" description="Pro residues" evidence="1">
    <location>
        <begin position="15"/>
        <end position="26"/>
    </location>
</feature>
<proteinExistence type="predicted"/>
<protein>
    <submittedName>
        <fullName evidence="2">Uncharacterized protein</fullName>
    </submittedName>
</protein>
<organism evidence="2 3">
    <name type="scientific">Dicentrarchus labrax</name>
    <name type="common">European seabass</name>
    <name type="synonym">Morone labrax</name>
    <dbReference type="NCBI Taxonomy" id="13489"/>
    <lineage>
        <taxon>Eukaryota</taxon>
        <taxon>Metazoa</taxon>
        <taxon>Chordata</taxon>
        <taxon>Craniata</taxon>
        <taxon>Vertebrata</taxon>
        <taxon>Euteleostomi</taxon>
        <taxon>Actinopterygii</taxon>
        <taxon>Neopterygii</taxon>
        <taxon>Teleostei</taxon>
        <taxon>Neoteleostei</taxon>
        <taxon>Acanthomorphata</taxon>
        <taxon>Eupercaria</taxon>
        <taxon>Moronidae</taxon>
        <taxon>Dicentrarchus</taxon>
    </lineage>
</organism>
<evidence type="ECO:0000256" key="1">
    <source>
        <dbReference type="SAM" id="MobiDB-lite"/>
    </source>
</evidence>
<reference evidence="2" key="1">
    <citation type="submission" date="2025-08" db="UniProtKB">
        <authorList>
            <consortium name="Ensembl"/>
        </authorList>
    </citation>
    <scope>IDENTIFICATION</scope>
</reference>
<feature type="region of interest" description="Disordered" evidence="1">
    <location>
        <begin position="1"/>
        <end position="32"/>
    </location>
</feature>
<dbReference type="AlphaFoldDB" id="A0A8P4K0L6"/>
<dbReference type="Ensembl" id="ENSDLAT00005067605.1">
    <property type="protein sequence ID" value="ENSDLAP00005070899.1"/>
    <property type="gene ID" value="ENSDLAG00005026939.1"/>
</dbReference>
<sequence>MPPLRSDSSRSLCVTPPPLPLPPPPPLHHREGPGFRRVLPDLPRLQRFGTTGVVLAAQQLSVPLGDEEQAVAVLVAVGTGTHLVVLRVDSRDGDR</sequence>
<dbReference type="Proteomes" id="UP000694389">
    <property type="component" value="Unassembled WGS sequence"/>
</dbReference>
<name>A0A8P4K0L6_DICLA</name>